<dbReference type="InterPro" id="IPR050832">
    <property type="entry name" value="Bact_Acetyltransf"/>
</dbReference>
<dbReference type="AlphaFoldDB" id="A0A6J4ID87"/>
<dbReference type="Gene3D" id="3.40.630.30">
    <property type="match status" value="1"/>
</dbReference>
<dbReference type="Pfam" id="PF00583">
    <property type="entry name" value="Acetyltransf_1"/>
    <property type="match status" value="1"/>
</dbReference>
<proteinExistence type="predicted"/>
<dbReference type="PANTHER" id="PTHR43877:SF1">
    <property type="entry name" value="ACETYLTRANSFERASE"/>
    <property type="match status" value="1"/>
</dbReference>
<sequence length="333" mass="36233">MTSRIVDLRPDDDLFPAWCAVWSATQRAERPDDPPQTPADHAALGRELLASGGSRTGVHRALVVDGAVAGAMRLILSLRDNTSVATLDLAVHPDHRRRGLGSELLREALRLAATAGRTSVIADVDEPVPDNPGRAFAVRHGWTCDLVETRRVLLLPPDEERLAVLEAEAAGAGADYRLVTWRDRTPDALLEDRALLARRMTTDMPQGDLPVEEEDWDGRRIRESEATSLARGRTVLSAGAVRDGRLVGCTDLQIPLAQPELAQQSGTLVLRGHRGHRLGARMKAAVLRDLAAGFPAVRRITTYNSDGNRPMVAVNDALGFRPAGRFSAWSTRL</sequence>
<dbReference type="CDD" id="cd04301">
    <property type="entry name" value="NAT_SF"/>
    <property type="match status" value="1"/>
</dbReference>
<name>A0A6J4ID87_9ACTN</name>
<dbReference type="EMBL" id="CADCTN010000141">
    <property type="protein sequence ID" value="CAA9248701.1"/>
    <property type="molecule type" value="Genomic_DNA"/>
</dbReference>
<organism evidence="4">
    <name type="scientific">uncultured Blastococcus sp</name>
    <dbReference type="NCBI Taxonomy" id="217144"/>
    <lineage>
        <taxon>Bacteria</taxon>
        <taxon>Bacillati</taxon>
        <taxon>Actinomycetota</taxon>
        <taxon>Actinomycetes</taxon>
        <taxon>Geodermatophilales</taxon>
        <taxon>Geodermatophilaceae</taxon>
        <taxon>Blastococcus</taxon>
        <taxon>environmental samples</taxon>
    </lineage>
</organism>
<accession>A0A6J4ID87</accession>
<dbReference type="InterPro" id="IPR016181">
    <property type="entry name" value="Acyl_CoA_acyltransferase"/>
</dbReference>
<gene>
    <name evidence="4" type="ORF">AVDCRST_MAG52-2019</name>
</gene>
<dbReference type="SUPFAM" id="SSF55729">
    <property type="entry name" value="Acyl-CoA N-acyltransferases (Nat)"/>
    <property type="match status" value="2"/>
</dbReference>
<evidence type="ECO:0000259" key="3">
    <source>
        <dbReference type="PROSITE" id="PS51186"/>
    </source>
</evidence>
<keyword evidence="1 4" id="KW-0808">Transferase</keyword>
<evidence type="ECO:0000256" key="1">
    <source>
        <dbReference type="ARBA" id="ARBA00022679"/>
    </source>
</evidence>
<evidence type="ECO:0000256" key="2">
    <source>
        <dbReference type="ARBA" id="ARBA00023315"/>
    </source>
</evidence>
<dbReference type="PANTHER" id="PTHR43877">
    <property type="entry name" value="AMINOALKYLPHOSPHONATE N-ACETYLTRANSFERASE-RELATED-RELATED"/>
    <property type="match status" value="1"/>
</dbReference>
<dbReference type="PROSITE" id="PS51186">
    <property type="entry name" value="GNAT"/>
    <property type="match status" value="1"/>
</dbReference>
<protein>
    <submittedName>
        <fullName evidence="4">Acetyltransferase</fullName>
    </submittedName>
</protein>
<evidence type="ECO:0000313" key="4">
    <source>
        <dbReference type="EMBL" id="CAA9248701.1"/>
    </source>
</evidence>
<feature type="domain" description="N-acetyltransferase" evidence="3">
    <location>
        <begin position="6"/>
        <end position="159"/>
    </location>
</feature>
<dbReference type="InterPro" id="IPR000182">
    <property type="entry name" value="GNAT_dom"/>
</dbReference>
<keyword evidence="2" id="KW-0012">Acyltransferase</keyword>
<dbReference type="GO" id="GO:0016747">
    <property type="term" value="F:acyltransferase activity, transferring groups other than amino-acyl groups"/>
    <property type="evidence" value="ECO:0007669"/>
    <property type="project" value="InterPro"/>
</dbReference>
<reference evidence="4" key="1">
    <citation type="submission" date="2020-02" db="EMBL/GenBank/DDBJ databases">
        <authorList>
            <person name="Meier V. D."/>
        </authorList>
    </citation>
    <scope>NUCLEOTIDE SEQUENCE</scope>
    <source>
        <strain evidence="4">AVDCRST_MAG52</strain>
    </source>
</reference>